<evidence type="ECO:0000259" key="4">
    <source>
        <dbReference type="PROSITE" id="PS50932"/>
    </source>
</evidence>
<dbReference type="CDD" id="cd01392">
    <property type="entry name" value="HTH_LacI"/>
    <property type="match status" value="1"/>
</dbReference>
<dbReference type="InterPro" id="IPR010982">
    <property type="entry name" value="Lambda_DNA-bd_dom_sf"/>
</dbReference>
<dbReference type="RefSeq" id="WP_065524874.1">
    <property type="nucleotide sequence ID" value="NZ_CP016540.2"/>
</dbReference>
<dbReference type="InterPro" id="IPR046335">
    <property type="entry name" value="LacI/GalR-like_sensor"/>
</dbReference>
<dbReference type="PANTHER" id="PTHR30146:SF109">
    <property type="entry name" value="HTH-TYPE TRANSCRIPTIONAL REGULATOR GALS"/>
    <property type="match status" value="1"/>
</dbReference>
<dbReference type="AlphaFoldDB" id="A0A1B1S5Q7"/>
<gene>
    <name evidence="5" type="ORF">I858_016215</name>
</gene>
<dbReference type="SUPFAM" id="SSF47413">
    <property type="entry name" value="lambda repressor-like DNA-binding domains"/>
    <property type="match status" value="1"/>
</dbReference>
<dbReference type="SMART" id="SM00354">
    <property type="entry name" value="HTH_LACI"/>
    <property type="match status" value="1"/>
</dbReference>
<keyword evidence="1" id="KW-0805">Transcription regulation</keyword>
<dbReference type="STRING" id="1302659.I858_016215"/>
<dbReference type="Pfam" id="PF13377">
    <property type="entry name" value="Peripla_BP_3"/>
    <property type="match status" value="1"/>
</dbReference>
<dbReference type="InterPro" id="IPR028082">
    <property type="entry name" value="Peripla_BP_I"/>
</dbReference>
<evidence type="ECO:0000256" key="3">
    <source>
        <dbReference type="ARBA" id="ARBA00023163"/>
    </source>
</evidence>
<keyword evidence="2" id="KW-0238">DNA-binding</keyword>
<dbReference type="Gene3D" id="3.40.50.2300">
    <property type="match status" value="2"/>
</dbReference>
<dbReference type="KEGG" id="pll:I858_016215"/>
<name>A0A1B1S5Q7_9BACL</name>
<dbReference type="OrthoDB" id="9796186at2"/>
<organism evidence="5 6">
    <name type="scientific">Planococcus versutus</name>
    <dbReference type="NCBI Taxonomy" id="1302659"/>
    <lineage>
        <taxon>Bacteria</taxon>
        <taxon>Bacillati</taxon>
        <taxon>Bacillota</taxon>
        <taxon>Bacilli</taxon>
        <taxon>Bacillales</taxon>
        <taxon>Caryophanaceae</taxon>
        <taxon>Planococcus</taxon>
    </lineage>
</organism>
<dbReference type="PROSITE" id="PS50932">
    <property type="entry name" value="HTH_LACI_2"/>
    <property type="match status" value="1"/>
</dbReference>
<dbReference type="PANTHER" id="PTHR30146">
    <property type="entry name" value="LACI-RELATED TRANSCRIPTIONAL REPRESSOR"/>
    <property type="match status" value="1"/>
</dbReference>
<dbReference type="SUPFAM" id="SSF53822">
    <property type="entry name" value="Periplasmic binding protein-like I"/>
    <property type="match status" value="1"/>
</dbReference>
<protein>
    <submittedName>
        <fullName evidence="5">LacI family transcriptional regulator</fullName>
    </submittedName>
</protein>
<dbReference type="Gene3D" id="1.10.260.40">
    <property type="entry name" value="lambda repressor-like DNA-binding domains"/>
    <property type="match status" value="1"/>
</dbReference>
<dbReference type="Pfam" id="PF00356">
    <property type="entry name" value="LacI"/>
    <property type="match status" value="1"/>
</dbReference>
<dbReference type="GO" id="GO:0003700">
    <property type="term" value="F:DNA-binding transcription factor activity"/>
    <property type="evidence" value="ECO:0007669"/>
    <property type="project" value="TreeGrafter"/>
</dbReference>
<feature type="domain" description="HTH lacI-type" evidence="4">
    <location>
        <begin position="2"/>
        <end position="45"/>
    </location>
</feature>
<dbReference type="CDD" id="cd06267">
    <property type="entry name" value="PBP1_LacI_sugar_binding-like"/>
    <property type="match status" value="1"/>
</dbReference>
<keyword evidence="6" id="KW-1185">Reference proteome</keyword>
<keyword evidence="3" id="KW-0804">Transcription</keyword>
<dbReference type="EMBL" id="CP016540">
    <property type="protein sequence ID" value="ANU28532.1"/>
    <property type="molecule type" value="Genomic_DNA"/>
</dbReference>
<dbReference type="InterPro" id="IPR000843">
    <property type="entry name" value="HTH_LacI"/>
</dbReference>
<sequence>MVSTTDVAKYAGVSQTTVSRVLNKPDQVKRTTYDQVMRAVRELNYDAVEIEKKVAPLVKLTTIALIVDSLGDSVYLNAMPSIITTTQQQGYQVTIHFTTKKDELDMYELILSNNPAGIIVISTLLQQVSHEKLMQSTVPFVLLNSSSITSRHSISLNNIEAGYLATKYLIDARHEEIFWVGGTLSSPSTKDGLLGFVQAFQEAQFKVGKKHLIVTDLDKFSLFDVWKDLQGLPNKATAIVAATDEIAIQLMDFYQRAGYNIPQDISIMGIGNSAISEHSSLGLTSVGTSTSLANIGQETVKRLLDIVNNNQNEAFHVTKEVHVYERATTAIL</sequence>
<evidence type="ECO:0000313" key="5">
    <source>
        <dbReference type="EMBL" id="ANU28532.1"/>
    </source>
</evidence>
<dbReference type="GO" id="GO:0000976">
    <property type="term" value="F:transcription cis-regulatory region binding"/>
    <property type="evidence" value="ECO:0007669"/>
    <property type="project" value="TreeGrafter"/>
</dbReference>
<evidence type="ECO:0000256" key="2">
    <source>
        <dbReference type="ARBA" id="ARBA00023125"/>
    </source>
</evidence>
<accession>A0A1B1S5Q7</accession>
<evidence type="ECO:0000313" key="6">
    <source>
        <dbReference type="Proteomes" id="UP000053354"/>
    </source>
</evidence>
<proteinExistence type="predicted"/>
<evidence type="ECO:0000256" key="1">
    <source>
        <dbReference type="ARBA" id="ARBA00023015"/>
    </source>
</evidence>
<reference evidence="5" key="1">
    <citation type="submission" date="2016-10" db="EMBL/GenBank/DDBJ databases">
        <authorList>
            <person name="See-Too W.S."/>
        </authorList>
    </citation>
    <scope>NUCLEOTIDE SEQUENCE</scope>
    <source>
        <strain evidence="5">L10.15</strain>
    </source>
</reference>
<dbReference type="Proteomes" id="UP000053354">
    <property type="component" value="Chromosome"/>
</dbReference>